<name>A0A9D3ZRN3_9ROSI</name>
<keyword evidence="2" id="KW-1185">Reference proteome</keyword>
<dbReference type="AlphaFoldDB" id="A0A9D3ZRN3"/>
<proteinExistence type="predicted"/>
<sequence length="119" mass="13260">MVEAQGYSIEVWSLRNGVTAEYRVFFFFFALCLTLIRIKSFSQTLGIEMGKRDVSDKVMARVPAEIERVVSAPKFNWQKVLAVQDFLHGCGKVTASDFGLNSQIAVDQSSQSKCSQALS</sequence>
<evidence type="ECO:0000313" key="2">
    <source>
        <dbReference type="Proteomes" id="UP000828251"/>
    </source>
</evidence>
<protein>
    <submittedName>
        <fullName evidence="1">Uncharacterized protein</fullName>
    </submittedName>
</protein>
<reference evidence="1 2" key="1">
    <citation type="journal article" date="2021" name="Plant Biotechnol. J.">
        <title>Multi-omics assisted identification of the key and species-specific regulatory components of drought-tolerant mechanisms in Gossypium stocksii.</title>
        <authorList>
            <person name="Yu D."/>
            <person name="Ke L."/>
            <person name="Zhang D."/>
            <person name="Wu Y."/>
            <person name="Sun Y."/>
            <person name="Mei J."/>
            <person name="Sun J."/>
            <person name="Sun Y."/>
        </authorList>
    </citation>
    <scope>NUCLEOTIDE SEQUENCE [LARGE SCALE GENOMIC DNA]</scope>
    <source>
        <strain evidence="2">cv. E1</strain>
        <tissue evidence="1">Leaf</tissue>
    </source>
</reference>
<organism evidence="1 2">
    <name type="scientific">Gossypium stocksii</name>
    <dbReference type="NCBI Taxonomy" id="47602"/>
    <lineage>
        <taxon>Eukaryota</taxon>
        <taxon>Viridiplantae</taxon>
        <taxon>Streptophyta</taxon>
        <taxon>Embryophyta</taxon>
        <taxon>Tracheophyta</taxon>
        <taxon>Spermatophyta</taxon>
        <taxon>Magnoliopsida</taxon>
        <taxon>eudicotyledons</taxon>
        <taxon>Gunneridae</taxon>
        <taxon>Pentapetalae</taxon>
        <taxon>rosids</taxon>
        <taxon>malvids</taxon>
        <taxon>Malvales</taxon>
        <taxon>Malvaceae</taxon>
        <taxon>Malvoideae</taxon>
        <taxon>Gossypium</taxon>
    </lineage>
</organism>
<gene>
    <name evidence="1" type="ORF">J1N35_029013</name>
</gene>
<dbReference type="Proteomes" id="UP000828251">
    <property type="component" value="Unassembled WGS sequence"/>
</dbReference>
<comment type="caution">
    <text evidence="1">The sequence shown here is derived from an EMBL/GenBank/DDBJ whole genome shotgun (WGS) entry which is preliminary data.</text>
</comment>
<dbReference type="EMBL" id="JAIQCV010000009">
    <property type="protein sequence ID" value="KAH1064026.1"/>
    <property type="molecule type" value="Genomic_DNA"/>
</dbReference>
<accession>A0A9D3ZRN3</accession>
<evidence type="ECO:0000313" key="1">
    <source>
        <dbReference type="EMBL" id="KAH1064026.1"/>
    </source>
</evidence>